<comment type="caution">
    <text evidence="7">The sequence shown here is derived from an EMBL/GenBank/DDBJ whole genome shotgun (WGS) entry which is preliminary data.</text>
</comment>
<organism evidence="7 8">
    <name type="scientific">Pontibacter populi</name>
    <dbReference type="NCBI Taxonomy" id="890055"/>
    <lineage>
        <taxon>Bacteria</taxon>
        <taxon>Pseudomonadati</taxon>
        <taxon>Bacteroidota</taxon>
        <taxon>Cytophagia</taxon>
        <taxon>Cytophagales</taxon>
        <taxon>Hymenobacteraceae</taxon>
        <taxon>Pontibacter</taxon>
    </lineage>
</organism>
<evidence type="ECO:0000256" key="5">
    <source>
        <dbReference type="RuleBase" id="RU003792"/>
    </source>
</evidence>
<dbReference type="PANTHER" id="PTHR11142">
    <property type="entry name" value="PSEUDOURIDYLATE SYNTHASE"/>
    <property type="match status" value="1"/>
</dbReference>
<dbReference type="EC" id="5.4.99.12" evidence="4"/>
<dbReference type="NCBIfam" id="TIGR00071">
    <property type="entry name" value="hisT_truA"/>
    <property type="match status" value="1"/>
</dbReference>
<proteinExistence type="inferred from homology"/>
<comment type="function">
    <text evidence="4">Formation of pseudouridine at positions 38, 39 and 40 in the anticodon stem and loop of transfer RNAs.</text>
</comment>
<comment type="catalytic activity">
    <reaction evidence="4 5">
        <text>uridine(38/39/40) in tRNA = pseudouridine(38/39/40) in tRNA</text>
        <dbReference type="Rhea" id="RHEA:22376"/>
        <dbReference type="Rhea" id="RHEA-COMP:10085"/>
        <dbReference type="Rhea" id="RHEA-COMP:10087"/>
        <dbReference type="ChEBI" id="CHEBI:65314"/>
        <dbReference type="ChEBI" id="CHEBI:65315"/>
        <dbReference type="EC" id="5.4.99.12"/>
    </reaction>
</comment>
<evidence type="ECO:0000256" key="2">
    <source>
        <dbReference type="ARBA" id="ARBA00022694"/>
    </source>
</evidence>
<sequence>MRYFLEIAYDGTRFHGWQIQPNAISVQEVLDDSLSKILRETINTTGSGRTDTGVHASQQFVHFDSTQQLDPQHIVYRLNRILPDDISAYNLYPVHDEAHARFDAFARTYHYHITLTKNPFKRYYAWYHSKPLDIGLMNQGATLLLKYEDFTTFSKVKGDTKHYRCNMYEACWQQQGDSLIFTIRANRFLRGMVRLIVGALADVGRGKLTVADFENIIASQDRSLASGAAPSEGLYLASVEYPEPLFQNITQTKL</sequence>
<comment type="caution">
    <text evidence="4">Lacks conserved residue(s) required for the propagation of feature annotation.</text>
</comment>
<dbReference type="InterPro" id="IPR020103">
    <property type="entry name" value="PsdUridine_synth_cat_dom_sf"/>
</dbReference>
<evidence type="ECO:0000256" key="4">
    <source>
        <dbReference type="HAMAP-Rule" id="MF_00171"/>
    </source>
</evidence>
<dbReference type="InterPro" id="IPR020094">
    <property type="entry name" value="TruA/RsuA/RluB/E/F_N"/>
</dbReference>
<feature type="binding site" evidence="4">
    <location>
        <position position="109"/>
    </location>
    <ligand>
        <name>substrate</name>
    </ligand>
</feature>
<evidence type="ECO:0000313" key="7">
    <source>
        <dbReference type="EMBL" id="MBW3364396.1"/>
    </source>
</evidence>
<evidence type="ECO:0000313" key="8">
    <source>
        <dbReference type="Proteomes" id="UP000774935"/>
    </source>
</evidence>
<reference evidence="7 8" key="1">
    <citation type="submission" date="2021-07" db="EMBL/GenBank/DDBJ databases">
        <authorList>
            <person name="Kim M.K."/>
        </authorList>
    </citation>
    <scope>NUCLEOTIDE SEQUENCE [LARGE SCALE GENOMIC DNA]</scope>
    <source>
        <strain evidence="7 8">HLY7-15</strain>
    </source>
</reference>
<feature type="active site" description="Nucleophile" evidence="4">
    <location>
        <position position="51"/>
    </location>
</feature>
<dbReference type="RefSeq" id="WP_199108889.1">
    <property type="nucleotide sequence ID" value="NZ_JAHWXQ010000001.1"/>
</dbReference>
<dbReference type="EMBL" id="JAHWXQ010000001">
    <property type="protein sequence ID" value="MBW3364396.1"/>
    <property type="molecule type" value="Genomic_DNA"/>
</dbReference>
<feature type="domain" description="Pseudouridine synthase I TruA alpha/beta" evidence="6">
    <location>
        <begin position="148"/>
        <end position="242"/>
    </location>
</feature>
<comment type="similarity">
    <text evidence="1 4 5">Belongs to the tRNA pseudouridine synthase TruA family.</text>
</comment>
<feature type="domain" description="Pseudouridine synthase I TruA alpha/beta" evidence="6">
    <location>
        <begin position="8"/>
        <end position="103"/>
    </location>
</feature>
<name>A0ABS6X8T9_9BACT</name>
<evidence type="ECO:0000259" key="6">
    <source>
        <dbReference type="Pfam" id="PF01416"/>
    </source>
</evidence>
<keyword evidence="8" id="KW-1185">Reference proteome</keyword>
<dbReference type="HAMAP" id="MF_00171">
    <property type="entry name" value="TruA"/>
    <property type="match status" value="1"/>
</dbReference>
<dbReference type="SUPFAM" id="SSF55120">
    <property type="entry name" value="Pseudouridine synthase"/>
    <property type="match status" value="1"/>
</dbReference>
<gene>
    <name evidence="4 7" type="primary">truA</name>
    <name evidence="7" type="ORF">KYK27_05040</name>
</gene>
<dbReference type="Proteomes" id="UP000774935">
    <property type="component" value="Unassembled WGS sequence"/>
</dbReference>
<dbReference type="PIRSF" id="PIRSF001430">
    <property type="entry name" value="tRNA_psdUrid_synth"/>
    <property type="match status" value="1"/>
</dbReference>
<evidence type="ECO:0000256" key="1">
    <source>
        <dbReference type="ARBA" id="ARBA00009375"/>
    </source>
</evidence>
<dbReference type="GO" id="GO:0160147">
    <property type="term" value="F:tRNA pseudouridine(38-40) synthase activity"/>
    <property type="evidence" value="ECO:0007669"/>
    <property type="project" value="UniProtKB-EC"/>
</dbReference>
<keyword evidence="2 4" id="KW-0819">tRNA processing</keyword>
<dbReference type="InterPro" id="IPR020095">
    <property type="entry name" value="PsdUridine_synth_TruA_C"/>
</dbReference>
<dbReference type="CDD" id="cd02570">
    <property type="entry name" value="PseudoU_synth_EcTruA"/>
    <property type="match status" value="1"/>
</dbReference>
<accession>A0ABS6X8T9</accession>
<dbReference type="InterPro" id="IPR001406">
    <property type="entry name" value="PsdUridine_synth_TruA"/>
</dbReference>
<dbReference type="PANTHER" id="PTHR11142:SF0">
    <property type="entry name" value="TRNA PSEUDOURIDINE SYNTHASE-LIKE 1"/>
    <property type="match status" value="1"/>
</dbReference>
<dbReference type="Gene3D" id="3.30.70.660">
    <property type="entry name" value="Pseudouridine synthase I, catalytic domain, C-terminal subdomain"/>
    <property type="match status" value="1"/>
</dbReference>
<keyword evidence="3 4" id="KW-0413">Isomerase</keyword>
<dbReference type="Gene3D" id="3.30.70.580">
    <property type="entry name" value="Pseudouridine synthase I, catalytic domain, N-terminal subdomain"/>
    <property type="match status" value="1"/>
</dbReference>
<evidence type="ECO:0000256" key="3">
    <source>
        <dbReference type="ARBA" id="ARBA00023235"/>
    </source>
</evidence>
<dbReference type="Pfam" id="PF01416">
    <property type="entry name" value="PseudoU_synth_1"/>
    <property type="match status" value="2"/>
</dbReference>
<comment type="subunit">
    <text evidence="4">Homodimer.</text>
</comment>
<dbReference type="InterPro" id="IPR020097">
    <property type="entry name" value="PsdUridine_synth_TruA_a/b_dom"/>
</dbReference>
<protein>
    <recommendedName>
        <fullName evidence="4">tRNA pseudouridine synthase A</fullName>
        <ecNumber evidence="4">5.4.99.12</ecNumber>
    </recommendedName>
    <alternativeName>
        <fullName evidence="4">tRNA pseudouridine(38-40) synthase</fullName>
    </alternativeName>
    <alternativeName>
        <fullName evidence="4">tRNA pseudouridylate synthase I</fullName>
    </alternativeName>
    <alternativeName>
        <fullName evidence="4">tRNA-uridine isomerase I</fullName>
    </alternativeName>
</protein>